<dbReference type="SUPFAM" id="SSF140453">
    <property type="entry name" value="EsxAB dimer-like"/>
    <property type="match status" value="1"/>
</dbReference>
<dbReference type="InterPro" id="IPR010310">
    <property type="entry name" value="T7SS_ESAT-6-like"/>
</dbReference>
<dbReference type="Pfam" id="PF06013">
    <property type="entry name" value="WXG100"/>
    <property type="match status" value="1"/>
</dbReference>
<evidence type="ECO:0000313" key="2">
    <source>
        <dbReference type="Proteomes" id="UP001074726"/>
    </source>
</evidence>
<dbReference type="RefSeq" id="WP_268111808.1">
    <property type="nucleotide sequence ID" value="NZ_JAPPUX010000003.1"/>
</dbReference>
<organism evidence="1 2">
    <name type="scientific">Nocardioides pini</name>
    <dbReference type="NCBI Taxonomy" id="2975053"/>
    <lineage>
        <taxon>Bacteria</taxon>
        <taxon>Bacillati</taxon>
        <taxon>Actinomycetota</taxon>
        <taxon>Actinomycetes</taxon>
        <taxon>Propionibacteriales</taxon>
        <taxon>Nocardioidaceae</taxon>
        <taxon>Nocardioides</taxon>
    </lineage>
</organism>
<gene>
    <name evidence="1" type="ORF">NYO98_11390</name>
</gene>
<dbReference type="InterPro" id="IPR036689">
    <property type="entry name" value="ESAT-6-like_sf"/>
</dbReference>
<proteinExistence type="predicted"/>
<dbReference type="EMBL" id="JAPPUX010000003">
    <property type="protein sequence ID" value="MCY4726882.1"/>
    <property type="molecule type" value="Genomic_DNA"/>
</dbReference>
<reference evidence="1" key="1">
    <citation type="submission" date="2022-08" db="EMBL/GenBank/DDBJ databases">
        <title>Genome sequencing of Nocardioides sp. STR2.</title>
        <authorList>
            <person name="So Y."/>
        </authorList>
    </citation>
    <scope>NUCLEOTIDE SEQUENCE</scope>
    <source>
        <strain evidence="1">STR2</strain>
    </source>
</reference>
<accession>A0ABT4CG77</accession>
<dbReference type="Proteomes" id="UP001074726">
    <property type="component" value="Unassembled WGS sequence"/>
</dbReference>
<evidence type="ECO:0000313" key="1">
    <source>
        <dbReference type="EMBL" id="MCY4726882.1"/>
    </source>
</evidence>
<dbReference type="Gene3D" id="1.10.287.1060">
    <property type="entry name" value="ESAT-6-like"/>
    <property type="match status" value="1"/>
</dbReference>
<sequence length="109" mass="11233">MIISGTLQLDPVAHAAATASLADRLSDLEARRRAATSAVDGLLAAWRGDAASAFQEQWEVWSSASARVIGDLGAAVDTLPAAASDVVRADDRRAVAGDHLSGRLGGRLP</sequence>
<name>A0ABT4CG77_9ACTN</name>
<comment type="caution">
    <text evidence="1">The sequence shown here is derived from an EMBL/GenBank/DDBJ whole genome shotgun (WGS) entry which is preliminary data.</text>
</comment>
<protein>
    <submittedName>
        <fullName evidence="1">WXG100 family type VII secretion target</fullName>
    </submittedName>
</protein>
<keyword evidence="2" id="KW-1185">Reference proteome</keyword>